<dbReference type="InterPro" id="IPR001451">
    <property type="entry name" value="Hexapep"/>
</dbReference>
<dbReference type="SUPFAM" id="SSF51161">
    <property type="entry name" value="Trimeric LpxA-like enzymes"/>
    <property type="match status" value="1"/>
</dbReference>
<evidence type="ECO:0000313" key="6">
    <source>
        <dbReference type="EMBL" id="CAB4785374.1"/>
    </source>
</evidence>
<dbReference type="Gene3D" id="2.160.10.10">
    <property type="entry name" value="Hexapeptide repeat proteins"/>
    <property type="match status" value="1"/>
</dbReference>
<keyword evidence="2" id="KW-0808">Transferase</keyword>
<organism evidence="5">
    <name type="scientific">freshwater metagenome</name>
    <dbReference type="NCBI Taxonomy" id="449393"/>
    <lineage>
        <taxon>unclassified sequences</taxon>
        <taxon>metagenomes</taxon>
        <taxon>ecological metagenomes</taxon>
    </lineage>
</organism>
<keyword evidence="4" id="KW-0812">Transmembrane</keyword>
<keyword evidence="3" id="KW-0012">Acyltransferase</keyword>
<evidence type="ECO:0000256" key="4">
    <source>
        <dbReference type="SAM" id="Phobius"/>
    </source>
</evidence>
<evidence type="ECO:0000256" key="1">
    <source>
        <dbReference type="ARBA" id="ARBA00007274"/>
    </source>
</evidence>
<dbReference type="Pfam" id="PF00132">
    <property type="entry name" value="Hexapep"/>
    <property type="match status" value="1"/>
</dbReference>
<dbReference type="AlphaFoldDB" id="A0A6J6K5K1"/>
<dbReference type="EMBL" id="CAEZWM010000002">
    <property type="protein sequence ID" value="CAB4644967.1"/>
    <property type="molecule type" value="Genomic_DNA"/>
</dbReference>
<name>A0A6J6K5K1_9ZZZZ</name>
<dbReference type="PANTHER" id="PTHR42811">
    <property type="entry name" value="SERINE ACETYLTRANSFERASE"/>
    <property type="match status" value="1"/>
</dbReference>
<dbReference type="InterPro" id="IPR045304">
    <property type="entry name" value="LbH_SAT"/>
</dbReference>
<keyword evidence="4" id="KW-1133">Transmembrane helix</keyword>
<gene>
    <name evidence="5" type="ORF">UFOPK2242_00069</name>
    <name evidence="7" type="ORF">UFOPK2925_01208</name>
    <name evidence="6" type="ORF">UFOPK2996_00053</name>
</gene>
<evidence type="ECO:0000313" key="7">
    <source>
        <dbReference type="EMBL" id="CAB4787620.1"/>
    </source>
</evidence>
<comment type="similarity">
    <text evidence="1">Belongs to the transferase hexapeptide repeat family.</text>
</comment>
<reference evidence="5" key="1">
    <citation type="submission" date="2020-05" db="EMBL/GenBank/DDBJ databases">
        <authorList>
            <person name="Chiriac C."/>
            <person name="Salcher M."/>
            <person name="Ghai R."/>
            <person name="Kavagutti S V."/>
        </authorList>
    </citation>
    <scope>NUCLEOTIDE SEQUENCE</scope>
</reference>
<evidence type="ECO:0000313" key="5">
    <source>
        <dbReference type="EMBL" id="CAB4644967.1"/>
    </source>
</evidence>
<accession>A0A6J6K5K1</accession>
<dbReference type="EMBL" id="CAEZZU010000195">
    <property type="protein sequence ID" value="CAB4787620.1"/>
    <property type="molecule type" value="Genomic_DNA"/>
</dbReference>
<dbReference type="CDD" id="cd03354">
    <property type="entry name" value="LbH_SAT"/>
    <property type="match status" value="1"/>
</dbReference>
<dbReference type="EMBL" id="CAFAAH010000002">
    <property type="protein sequence ID" value="CAB4785374.1"/>
    <property type="molecule type" value="Genomic_DNA"/>
</dbReference>
<evidence type="ECO:0000256" key="3">
    <source>
        <dbReference type="ARBA" id="ARBA00023315"/>
    </source>
</evidence>
<dbReference type="GO" id="GO:0016746">
    <property type="term" value="F:acyltransferase activity"/>
    <property type="evidence" value="ECO:0007669"/>
    <property type="project" value="UniProtKB-KW"/>
</dbReference>
<proteinExistence type="inferred from homology"/>
<feature type="transmembrane region" description="Helical" evidence="4">
    <location>
        <begin position="75"/>
        <end position="92"/>
    </location>
</feature>
<keyword evidence="4" id="KW-0472">Membrane</keyword>
<evidence type="ECO:0000256" key="2">
    <source>
        <dbReference type="ARBA" id="ARBA00022679"/>
    </source>
</evidence>
<dbReference type="InterPro" id="IPR011004">
    <property type="entry name" value="Trimer_LpxA-like_sf"/>
</dbReference>
<sequence>MAAKGVRDIRLLIRMGWYAPLMLAPRGSSRDASEADVERWVKILKPPVSRRFSRLALIAERPEFRSLLLYRIRRAGAFNAAIAAVLAVIYPGERTLHLACSEIGPGLFIQHGFATIVAASRVGANCWINQQVTIGFINPEDRPVVGDGVFVYAGAKVLGAVHLGDGSVVGSNAVVLEDVPPGFTAVGVPARLLPPKADR</sequence>
<protein>
    <submittedName>
        <fullName evidence="5">Unannotated protein</fullName>
    </submittedName>
</protein>